<protein>
    <submittedName>
        <fullName evidence="1">Uncharacterized protein</fullName>
    </submittedName>
</protein>
<reference evidence="1 2" key="1">
    <citation type="submission" date="2016-04" db="EMBL/GenBank/DDBJ databases">
        <authorList>
            <person name="Evans L.H."/>
            <person name="Alamgir A."/>
            <person name="Owens N."/>
            <person name="Weber N.D."/>
            <person name="Virtaneva K."/>
            <person name="Barbian K."/>
            <person name="Babar A."/>
            <person name="Rosenke K."/>
        </authorList>
    </citation>
    <scope>NUCLEOTIDE SEQUENCE [LARGE SCALE GENOMIC DNA]</scope>
    <source>
        <strain evidence="1 2">PMB02</strain>
    </source>
</reference>
<evidence type="ECO:0000313" key="2">
    <source>
        <dbReference type="Proteomes" id="UP000078316"/>
    </source>
</evidence>
<organism evidence="1 2">
    <name type="scientific">Methylobacterium platani</name>
    <dbReference type="NCBI Taxonomy" id="427683"/>
    <lineage>
        <taxon>Bacteria</taxon>
        <taxon>Pseudomonadati</taxon>
        <taxon>Pseudomonadota</taxon>
        <taxon>Alphaproteobacteria</taxon>
        <taxon>Hyphomicrobiales</taxon>
        <taxon>Methylobacteriaceae</taxon>
        <taxon>Methylobacterium</taxon>
    </lineage>
</organism>
<evidence type="ECO:0000313" key="1">
    <source>
        <dbReference type="EMBL" id="OAS22436.1"/>
    </source>
</evidence>
<dbReference type="AlphaFoldDB" id="A0A179S5L8"/>
<name>A0A179S5L8_9HYPH</name>
<dbReference type="Proteomes" id="UP000078316">
    <property type="component" value="Unassembled WGS sequence"/>
</dbReference>
<dbReference type="EMBL" id="LWHQ01000038">
    <property type="protein sequence ID" value="OAS22436.1"/>
    <property type="molecule type" value="Genomic_DNA"/>
</dbReference>
<comment type="caution">
    <text evidence="1">The sequence shown here is derived from an EMBL/GenBank/DDBJ whole genome shotgun (WGS) entry which is preliminary data.</text>
</comment>
<accession>A0A179S5L8</accession>
<proteinExistence type="predicted"/>
<gene>
    <name evidence="1" type="ORF">A5481_18710</name>
</gene>
<sequence length="97" mass="10555">MVAEPACASGVLVGPHLRRVHDVQVPLEVAAGIRLRLPDGAIHDACNRPEGATPFDTHEARNWIVQADGEPYCPPWIRDRVPEDETEGLRVVGARSA</sequence>